<dbReference type="EMBL" id="RZNJ01000003">
    <property type="protein sequence ID" value="RUT30957.1"/>
    <property type="molecule type" value="Genomic_DNA"/>
</dbReference>
<dbReference type="InterPro" id="IPR050093">
    <property type="entry name" value="ABC_SmlMolc_Importer"/>
</dbReference>
<keyword evidence="7" id="KW-0408">Iron</keyword>
<sequence>MLTIKDLSRRFGAAAALDVFSLSVPEGEVACLVGPSGCGKSTLLRLVAGLDRPDAGSIAIGGETISEPGWALEPHKRRLNMVFQDYALWPHMRVRNIIGYGLNRLPAPERMEKVDRLLELMQIADLADRLPSQISGGQQQRVAIARALATDPDVLLFDEPLSSLDVQLRLEMRREFGSLFKALGKTVLYVTHDPLEACAFADTLVVMSAGRIEQMGRPEALFAAPRSAWIATLAGYDTRLDGTVVSRAEHEIRVRLGDQALSVRPPTAPVSEGDSIRLMVNPGRLRLVDADGHQDNALCGTVMQELFEGNGWRVAIDLGGQHLSVMHPSRIGLGQRARVLVSESSVIAFEADARV</sequence>
<evidence type="ECO:0000259" key="10">
    <source>
        <dbReference type="PROSITE" id="PS50893"/>
    </source>
</evidence>
<dbReference type="InterPro" id="IPR027417">
    <property type="entry name" value="P-loop_NTPase"/>
</dbReference>
<keyword evidence="5" id="KW-0547">Nucleotide-binding</keyword>
<name>A0A433XA16_9HYPH</name>
<dbReference type="Pfam" id="PF00005">
    <property type="entry name" value="ABC_tran"/>
    <property type="match status" value="1"/>
</dbReference>
<dbReference type="RefSeq" id="WP_127188203.1">
    <property type="nucleotide sequence ID" value="NZ_RZNJ01000003.1"/>
</dbReference>
<dbReference type="PANTHER" id="PTHR42781">
    <property type="entry name" value="SPERMIDINE/PUTRESCINE IMPORT ATP-BINDING PROTEIN POTA"/>
    <property type="match status" value="1"/>
</dbReference>
<dbReference type="GO" id="GO:0016887">
    <property type="term" value="F:ATP hydrolysis activity"/>
    <property type="evidence" value="ECO:0007669"/>
    <property type="project" value="InterPro"/>
</dbReference>
<keyword evidence="3" id="KW-1003">Cell membrane</keyword>
<proteinExistence type="inferred from homology"/>
<dbReference type="Gene3D" id="3.40.50.300">
    <property type="entry name" value="P-loop containing nucleotide triphosphate hydrolases"/>
    <property type="match status" value="1"/>
</dbReference>
<dbReference type="GO" id="GO:0005524">
    <property type="term" value="F:ATP binding"/>
    <property type="evidence" value="ECO:0007669"/>
    <property type="project" value="UniProtKB-KW"/>
</dbReference>
<evidence type="ECO:0000256" key="7">
    <source>
        <dbReference type="ARBA" id="ARBA00023004"/>
    </source>
</evidence>
<evidence type="ECO:0000256" key="9">
    <source>
        <dbReference type="ARBA" id="ARBA00023136"/>
    </source>
</evidence>
<dbReference type="InterPro" id="IPR008995">
    <property type="entry name" value="Mo/tungstate-bd_C_term_dom"/>
</dbReference>
<dbReference type="OrthoDB" id="9802264at2"/>
<protein>
    <submittedName>
        <fullName evidence="11">ABC transporter ATP-binding protein</fullName>
    </submittedName>
</protein>
<dbReference type="InterPro" id="IPR003439">
    <property type="entry name" value="ABC_transporter-like_ATP-bd"/>
</dbReference>
<evidence type="ECO:0000256" key="1">
    <source>
        <dbReference type="ARBA" id="ARBA00005417"/>
    </source>
</evidence>
<accession>A0A433XA16</accession>
<dbReference type="PANTHER" id="PTHR42781:SF4">
    <property type="entry name" value="SPERMIDINE_PUTRESCINE IMPORT ATP-BINDING PROTEIN POTA"/>
    <property type="match status" value="1"/>
</dbReference>
<keyword evidence="8" id="KW-0406">Ion transport</keyword>
<evidence type="ECO:0000256" key="8">
    <source>
        <dbReference type="ARBA" id="ARBA00023065"/>
    </source>
</evidence>
<dbReference type="SUPFAM" id="SSF50331">
    <property type="entry name" value="MOP-like"/>
    <property type="match status" value="1"/>
</dbReference>
<keyword evidence="2" id="KW-0813">Transport</keyword>
<dbReference type="AlphaFoldDB" id="A0A433XA16"/>
<dbReference type="SMART" id="SM00382">
    <property type="entry name" value="AAA"/>
    <property type="match status" value="1"/>
</dbReference>
<keyword evidence="4" id="KW-0410">Iron transport</keyword>
<dbReference type="GO" id="GO:0015408">
    <property type="term" value="F:ABC-type ferric iron transporter activity"/>
    <property type="evidence" value="ECO:0007669"/>
    <property type="project" value="InterPro"/>
</dbReference>
<dbReference type="SUPFAM" id="SSF52540">
    <property type="entry name" value="P-loop containing nucleoside triphosphate hydrolases"/>
    <property type="match status" value="1"/>
</dbReference>
<reference evidence="11 12" key="1">
    <citation type="journal article" date="2016" name="Int. J. Syst. Evol. Microbiol.">
        <title>Arsenicitalea aurantiaca gen. nov., sp. nov., a new member of the family Hyphomicrobiaceae, isolated from high-arsenic sediment.</title>
        <authorList>
            <person name="Mu Y."/>
            <person name="Zhou L."/>
            <person name="Zeng X.C."/>
            <person name="Liu L."/>
            <person name="Pan Y."/>
            <person name="Chen X."/>
            <person name="Wang J."/>
            <person name="Li S."/>
            <person name="Li W.J."/>
            <person name="Wang Y."/>
        </authorList>
    </citation>
    <scope>NUCLEOTIDE SEQUENCE [LARGE SCALE GENOMIC DNA]</scope>
    <source>
        <strain evidence="11 12">42-50</strain>
    </source>
</reference>
<evidence type="ECO:0000256" key="4">
    <source>
        <dbReference type="ARBA" id="ARBA00022496"/>
    </source>
</evidence>
<dbReference type="FunFam" id="3.40.50.300:FF:000425">
    <property type="entry name" value="Probable ABC transporter, ATP-binding subunit"/>
    <property type="match status" value="1"/>
</dbReference>
<dbReference type="InterPro" id="IPR003593">
    <property type="entry name" value="AAA+_ATPase"/>
</dbReference>
<feature type="domain" description="ABC transporter" evidence="10">
    <location>
        <begin position="2"/>
        <end position="234"/>
    </location>
</feature>
<dbReference type="PROSITE" id="PS00211">
    <property type="entry name" value="ABC_TRANSPORTER_1"/>
    <property type="match status" value="1"/>
</dbReference>
<dbReference type="CDD" id="cd03259">
    <property type="entry name" value="ABC_Carb_Solutes_like"/>
    <property type="match status" value="1"/>
</dbReference>
<gene>
    <name evidence="11" type="ORF">EMQ25_08740</name>
</gene>
<evidence type="ECO:0000256" key="3">
    <source>
        <dbReference type="ARBA" id="ARBA00022475"/>
    </source>
</evidence>
<dbReference type="InterPro" id="IPR015853">
    <property type="entry name" value="ABC_transpr_FbpC"/>
</dbReference>
<evidence type="ECO:0000256" key="6">
    <source>
        <dbReference type="ARBA" id="ARBA00022840"/>
    </source>
</evidence>
<organism evidence="11 12">
    <name type="scientific">Arsenicitalea aurantiaca</name>
    <dbReference type="NCBI Taxonomy" id="1783274"/>
    <lineage>
        <taxon>Bacteria</taxon>
        <taxon>Pseudomonadati</taxon>
        <taxon>Pseudomonadota</taxon>
        <taxon>Alphaproteobacteria</taxon>
        <taxon>Hyphomicrobiales</taxon>
        <taxon>Devosiaceae</taxon>
        <taxon>Arsenicitalea</taxon>
    </lineage>
</organism>
<comment type="caution">
    <text evidence="11">The sequence shown here is derived from an EMBL/GenBank/DDBJ whole genome shotgun (WGS) entry which is preliminary data.</text>
</comment>
<keyword evidence="9" id="KW-0472">Membrane</keyword>
<evidence type="ECO:0000313" key="12">
    <source>
        <dbReference type="Proteomes" id="UP000281547"/>
    </source>
</evidence>
<dbReference type="GO" id="GO:0016020">
    <property type="term" value="C:membrane"/>
    <property type="evidence" value="ECO:0007669"/>
    <property type="project" value="InterPro"/>
</dbReference>
<comment type="similarity">
    <text evidence="1">Belongs to the ABC transporter superfamily.</text>
</comment>
<dbReference type="PROSITE" id="PS50893">
    <property type="entry name" value="ABC_TRANSPORTER_2"/>
    <property type="match status" value="1"/>
</dbReference>
<dbReference type="InterPro" id="IPR017871">
    <property type="entry name" value="ABC_transporter-like_CS"/>
</dbReference>
<keyword evidence="12" id="KW-1185">Reference proteome</keyword>
<keyword evidence="6 11" id="KW-0067">ATP-binding</keyword>
<dbReference type="GO" id="GO:0015697">
    <property type="term" value="P:quaternary ammonium group transport"/>
    <property type="evidence" value="ECO:0007669"/>
    <property type="project" value="UniProtKB-ARBA"/>
</dbReference>
<evidence type="ECO:0000313" key="11">
    <source>
        <dbReference type="EMBL" id="RUT30957.1"/>
    </source>
</evidence>
<evidence type="ECO:0000256" key="2">
    <source>
        <dbReference type="ARBA" id="ARBA00022448"/>
    </source>
</evidence>
<dbReference type="Proteomes" id="UP000281547">
    <property type="component" value="Unassembled WGS sequence"/>
</dbReference>
<evidence type="ECO:0000256" key="5">
    <source>
        <dbReference type="ARBA" id="ARBA00022741"/>
    </source>
</evidence>